<keyword evidence="4" id="KW-1185">Reference proteome</keyword>
<evidence type="ECO:0000256" key="1">
    <source>
        <dbReference type="SAM" id="MobiDB-lite"/>
    </source>
</evidence>
<feature type="signal peptide" evidence="2">
    <location>
        <begin position="1"/>
        <end position="24"/>
    </location>
</feature>
<dbReference type="RefSeq" id="XP_056557302.1">
    <property type="nucleotide sequence ID" value="XM_056695090.1"/>
</dbReference>
<reference evidence="3" key="2">
    <citation type="journal article" date="2023" name="IMA Fungus">
        <title>Comparative genomic study of the Penicillium genus elucidates a diverse pangenome and 15 lateral gene transfer events.</title>
        <authorList>
            <person name="Petersen C."/>
            <person name="Sorensen T."/>
            <person name="Nielsen M.R."/>
            <person name="Sondergaard T.E."/>
            <person name="Sorensen J.L."/>
            <person name="Fitzpatrick D.A."/>
            <person name="Frisvad J.C."/>
            <person name="Nielsen K.L."/>
        </authorList>
    </citation>
    <scope>NUCLEOTIDE SEQUENCE</scope>
    <source>
        <strain evidence="3">IBT 29864</strain>
    </source>
</reference>
<sequence>MRSTIPLLSLASVGLNILSVQSAAFPNADLARRADEPVAHVYLPNLNLKREAFEDGLTPPDQKRGLTPPDQK</sequence>
<dbReference type="AlphaFoldDB" id="A0A9W9SJG2"/>
<evidence type="ECO:0000256" key="2">
    <source>
        <dbReference type="SAM" id="SignalP"/>
    </source>
</evidence>
<comment type="caution">
    <text evidence="3">The sequence shown here is derived from an EMBL/GenBank/DDBJ whole genome shotgun (WGS) entry which is preliminary data.</text>
</comment>
<evidence type="ECO:0000313" key="3">
    <source>
        <dbReference type="EMBL" id="KAJ5379731.1"/>
    </source>
</evidence>
<keyword evidence="2" id="KW-0732">Signal</keyword>
<proteinExistence type="predicted"/>
<dbReference type="Proteomes" id="UP001147782">
    <property type="component" value="Unassembled WGS sequence"/>
</dbReference>
<reference evidence="3" key="1">
    <citation type="submission" date="2022-11" db="EMBL/GenBank/DDBJ databases">
        <authorList>
            <person name="Petersen C."/>
        </authorList>
    </citation>
    <scope>NUCLEOTIDE SEQUENCE</scope>
    <source>
        <strain evidence="3">IBT 29864</strain>
    </source>
</reference>
<accession>A0A9W9SJG2</accession>
<gene>
    <name evidence="3" type="ORF">N7496_002159</name>
</gene>
<dbReference type="OrthoDB" id="4359142at2759"/>
<evidence type="ECO:0000313" key="4">
    <source>
        <dbReference type="Proteomes" id="UP001147782"/>
    </source>
</evidence>
<feature type="chain" id="PRO_5040839081" evidence="2">
    <location>
        <begin position="25"/>
        <end position="72"/>
    </location>
</feature>
<name>A0A9W9SJG2_9EURO</name>
<protein>
    <submittedName>
        <fullName evidence="3">Uncharacterized protein</fullName>
    </submittedName>
</protein>
<dbReference type="EMBL" id="JAPZBS010000002">
    <property type="protein sequence ID" value="KAJ5379731.1"/>
    <property type="molecule type" value="Genomic_DNA"/>
</dbReference>
<dbReference type="GeneID" id="81434267"/>
<feature type="region of interest" description="Disordered" evidence="1">
    <location>
        <begin position="52"/>
        <end position="72"/>
    </location>
</feature>
<organism evidence="3 4">
    <name type="scientific">Penicillium cataractarum</name>
    <dbReference type="NCBI Taxonomy" id="2100454"/>
    <lineage>
        <taxon>Eukaryota</taxon>
        <taxon>Fungi</taxon>
        <taxon>Dikarya</taxon>
        <taxon>Ascomycota</taxon>
        <taxon>Pezizomycotina</taxon>
        <taxon>Eurotiomycetes</taxon>
        <taxon>Eurotiomycetidae</taxon>
        <taxon>Eurotiales</taxon>
        <taxon>Aspergillaceae</taxon>
        <taxon>Penicillium</taxon>
    </lineage>
</organism>